<keyword evidence="6" id="KW-0812">Transmembrane</keyword>
<dbReference type="Gene3D" id="2.10.25.10">
    <property type="entry name" value="Laminin"/>
    <property type="match status" value="1"/>
</dbReference>
<sequence>MIFHFFLLNSVLCQSQNINTLSVCVDETGNRYLQGTSWTKEIGGNLQRCSCLDGGNGQYSCKFTNENVFMLIADGPQIHRISLFQADVYRKDCISNIPGHAVGVAADLNENKMYFTDVVNGHVGIYVTALDCSSRATRFISDDIYEPNGVAVDWLSKNVYWADAQHGAIFMADQFGKNRVRIMSGLHDPRSIAVDPIAGTLIWSDHADGTINLVRLDGEYDPAAYASEDFQSKYLTLYEMGISPNQIVIDPYHENKMTQIDGSVTPYYGMIYWIDGGKKTIEQVDYIGLNHKEILDFRHMFKVDDSSVPSYGLALHNDQLYFSPWYQGVTTVYAVNRETGKGLAEISRGISQRPFSMLVVHEHMQKMPSQTEGRRFCMKQNNSDKSVRHRCSHLCANVGIDDYVCLCPSNSGLVIGPDKATCIVPDQFLLVTSVEEGTVSLIPKAINGVQLKTDELHNRVVIATSERPSAVVYDPVDEFVYWSDVAFNRIYRKKLGQASHETVLEDLIGTVDGLAIDVDNRLLFFTNVLPMANGKSHARVESLSFDSYDRVLIGSWDLQYPRAIAVDPTQTAIYFTDWGRKPAIYRCDYQGKDFTEITALTEMSRLRLKNPNGLAVVMSQGRKKIFVVDSQYPDGDDSAYADPPSMTWIHSESTLSYAFDNYDIPPELIRVPFGVTAYGDQSWFTDWELEGIVQVDPNSFGKQSTIMRLKKNLKKPTGIFFVDRVSAKPRPNPCFKHQCSHTCVPKESEYYCSCPKNTGLVIGTDGVQCVTPERFLLVADVNRILLQTLEDGYAGETPAPVVLYESPNMFSNIAGIVFDPIEGYVYWSDNGVKHIARRQIYVNPPEDIFDRDRVLLNYEIMPFIESMAEVNALTLDVENRLLVWTDSGRGTVEILSLRPGAIFHATAAARRKSPMGVTLDATSGRIFWTEMGDEPGIWQMDFNGDNMKQVVPESILPASIFFDSSTQEIILGDAKTVKMESYTSLDFAPVHELGYIDAEHLFSVTTDGESNYFSDWVKRSVHMVSRDVSRGSTLMSNLIRPTQIFFNSGLDMADNGICMTNDVKCSHICLPADDGYDCACPDNLYMAGNYQTCVAEWDETFKFTTLAPITEEVILPQTTEGTTTTVIYITEPNVVYSSYDDNETVNDYDIAAYDYDLIKDEQIITLPPLTISTAESIITVTVVETTESTKVETTETTTTTANIVIDFTNCPKYTENGIELHLDSGYTFSTIDNSIFNLTADSGGVELDVVRTKATPKKLKAGKKQIVEFEAYDSISNTTINCAFQIDIIDTEPPRVLFCPSEMKISSFRKDLTSYVEWPMPEWDDNLGASNLNITMSHEPGFFPIGIHEIIITATDEFENSAACGFEVMVKQDRPKMGCGYPPKPPNSELMCQTDAVNFIQNCQVFCSDGYENALYLPEITCNFTSILQEEHTWLPALDANVCQKPAIAGASKTVQLTYNAPCIPDPSFYKSSIAVMKPQIQSQPRCATKARAGFCEKPESFLQIECENEDKIRLNITIEIGETESMKTTATVLSYLDLVVEDIRVAAVNGSLTLKGSDKEDYIADKAEELPSYSAYSSSFILSQLICEDGHKVVKEGCLKCPKGSRLLGNECVLCRIGEYQEIPGTSKCFSCPAGKTTVSVGTTSIFKCVDAPTESSSLLPFIIAGCAAGFIILLALVLCVVCVMHKKKRQRQRQHLEAVQRHARNERAEQEKAEQLAQLEREREAREAEFARQRAERRAMMNALTVEQENQEAIPVENESDNSSSDDEDDDIAKPSQVESESGEDNEDDLDAEVANTLQKAQDKDEPKSILRKVSKYEKGQTPSMSRMALQSSLSMRSTHLPTASALNQMNSSGVVRHASIAGSMTGSQMMMMPVPPNGVQRTPSMNVESFNQQMMLQQMMTQNNYDMVQPAHQYSPAIATPPDSTYDIPRPSYPGSHVGSFVGSQVMAPPPHSQMSNMPPPPQMAPPQMNNPHQRQGSYQGGFPEHTQMQNFIQPHFLEGPPHGQVPNGFGPAGQQLPPHMQGAPGPGPHQGQHPGQEQYDNMQFNNMAQPPFNMGPGHGQQGFY</sequence>
<dbReference type="SMART" id="SM00135">
    <property type="entry name" value="LY"/>
    <property type="match status" value="10"/>
</dbReference>
<feature type="region of interest" description="Disordered" evidence="5">
    <location>
        <begin position="1695"/>
        <end position="1736"/>
    </location>
</feature>
<evidence type="ECO:0000313" key="10">
    <source>
        <dbReference type="Proteomes" id="UP000001307"/>
    </source>
</evidence>
<dbReference type="InParanoid" id="E4XNH1"/>
<gene>
    <name evidence="9" type="ORF">GSOID_T00015731001</name>
</gene>
<dbReference type="Pfam" id="PF00058">
    <property type="entry name" value="Ldl_recept_b"/>
    <property type="match status" value="1"/>
</dbReference>
<feature type="region of interest" description="Disordered" evidence="5">
    <location>
        <begin position="2049"/>
        <end position="2068"/>
    </location>
</feature>
<feature type="signal peptide" evidence="7">
    <location>
        <begin position="1"/>
        <end position="15"/>
    </location>
</feature>
<dbReference type="PROSITE" id="PS50825">
    <property type="entry name" value="HYR"/>
    <property type="match status" value="1"/>
</dbReference>
<evidence type="ECO:0000313" key="9">
    <source>
        <dbReference type="EMBL" id="CBY11409.1"/>
    </source>
</evidence>
<dbReference type="InterPro" id="IPR003410">
    <property type="entry name" value="HYR_dom"/>
</dbReference>
<dbReference type="Proteomes" id="UP000001307">
    <property type="component" value="Unassembled WGS sequence"/>
</dbReference>
<dbReference type="GO" id="GO:0005886">
    <property type="term" value="C:plasma membrane"/>
    <property type="evidence" value="ECO:0007669"/>
    <property type="project" value="TreeGrafter"/>
</dbReference>
<dbReference type="SUPFAM" id="SSF63825">
    <property type="entry name" value="YWTD domain"/>
    <property type="match status" value="3"/>
</dbReference>
<name>E4XNH1_OIKDI</name>
<dbReference type="Pfam" id="PF02494">
    <property type="entry name" value="HYR"/>
    <property type="match status" value="1"/>
</dbReference>
<feature type="domain" description="HYR" evidence="8">
    <location>
        <begin position="1289"/>
        <end position="1372"/>
    </location>
</feature>
<evidence type="ECO:0000256" key="3">
    <source>
        <dbReference type="ARBA" id="ARBA00023180"/>
    </source>
</evidence>
<evidence type="ECO:0000256" key="4">
    <source>
        <dbReference type="PROSITE-ProRule" id="PRU00461"/>
    </source>
</evidence>
<dbReference type="GO" id="GO:0017147">
    <property type="term" value="F:Wnt-protein binding"/>
    <property type="evidence" value="ECO:0007669"/>
    <property type="project" value="TreeGrafter"/>
</dbReference>
<dbReference type="PROSITE" id="PS01253">
    <property type="entry name" value="FN1_1"/>
    <property type="match status" value="1"/>
</dbReference>
<feature type="compositionally biased region" description="Basic and acidic residues" evidence="5">
    <location>
        <begin position="1803"/>
        <end position="1821"/>
    </location>
</feature>
<dbReference type="Pfam" id="PF07699">
    <property type="entry name" value="Ephrin_rec_like"/>
    <property type="match status" value="1"/>
</dbReference>
<evidence type="ECO:0000256" key="6">
    <source>
        <dbReference type="SAM" id="Phobius"/>
    </source>
</evidence>
<dbReference type="PROSITE" id="PS51120">
    <property type="entry name" value="LDLRB"/>
    <property type="match status" value="1"/>
</dbReference>
<reference evidence="9 10" key="1">
    <citation type="journal article" date="2010" name="Science">
        <title>Plasticity of animal genome architecture unmasked by rapid evolution of a pelagic tunicate.</title>
        <authorList>
            <person name="Denoeud F."/>
            <person name="Henriet S."/>
            <person name="Mungpakdee S."/>
            <person name="Aury J.M."/>
            <person name="Da Silva C."/>
            <person name="Brinkmann H."/>
            <person name="Mikhaleva J."/>
            <person name="Olsen L.C."/>
            <person name="Jubin C."/>
            <person name="Canestro C."/>
            <person name="Bouquet J.M."/>
            <person name="Danks G."/>
            <person name="Poulain J."/>
            <person name="Campsteijn C."/>
            <person name="Adamski M."/>
            <person name="Cross I."/>
            <person name="Yadetie F."/>
            <person name="Muffato M."/>
            <person name="Louis A."/>
            <person name="Butcher S."/>
            <person name="Tsagkogeorga G."/>
            <person name="Konrad A."/>
            <person name="Singh S."/>
            <person name="Jensen M.F."/>
            <person name="Cong E.H."/>
            <person name="Eikeseth-Otteraa H."/>
            <person name="Noel B."/>
            <person name="Anthouard V."/>
            <person name="Porcel B.M."/>
            <person name="Kachouri-Lafond R."/>
            <person name="Nishino A."/>
            <person name="Ugolini M."/>
            <person name="Chourrout P."/>
            <person name="Nishida H."/>
            <person name="Aasland R."/>
            <person name="Huzurbazar S."/>
            <person name="Westhof E."/>
            <person name="Delsuc F."/>
            <person name="Lehrach H."/>
            <person name="Reinhardt R."/>
            <person name="Weissenbach J."/>
            <person name="Roy S.W."/>
            <person name="Artiguenave F."/>
            <person name="Postlethwait J.H."/>
            <person name="Manak J.R."/>
            <person name="Thompson E.M."/>
            <person name="Jaillon O."/>
            <person name="Du Pasquier L."/>
            <person name="Boudinot P."/>
            <person name="Liberles D.A."/>
            <person name="Volff J.N."/>
            <person name="Philippe H."/>
            <person name="Lenhard B."/>
            <person name="Roest Crollius H."/>
            <person name="Wincker P."/>
            <person name="Chourrout D."/>
        </authorList>
    </citation>
    <scope>NUCLEOTIDE SEQUENCE [LARGE SCALE GENOMIC DNA]</scope>
</reference>
<keyword evidence="2" id="KW-1015">Disulfide bond</keyword>
<feature type="repeat" description="LDL-receptor class B" evidence="4">
    <location>
        <begin position="157"/>
        <end position="198"/>
    </location>
</feature>
<dbReference type="PANTHER" id="PTHR46513:SF13">
    <property type="entry name" value="EGF-LIKE DOMAIN-CONTAINING PROTEIN"/>
    <property type="match status" value="1"/>
</dbReference>
<evidence type="ECO:0000256" key="7">
    <source>
        <dbReference type="SAM" id="SignalP"/>
    </source>
</evidence>
<dbReference type="InterPro" id="IPR011641">
    <property type="entry name" value="Tyr-kin_ephrin_A/B_rcpt-like"/>
</dbReference>
<dbReference type="SUPFAM" id="SSF57603">
    <property type="entry name" value="FnI-like domain"/>
    <property type="match status" value="1"/>
</dbReference>
<dbReference type="SMART" id="SM01411">
    <property type="entry name" value="Ephrin_rec_like"/>
    <property type="match status" value="1"/>
</dbReference>
<dbReference type="InterPro" id="IPR050778">
    <property type="entry name" value="Cueball_EGF_LRP_Nidogen"/>
</dbReference>
<feature type="region of interest" description="Disordered" evidence="5">
    <location>
        <begin position="2007"/>
        <end position="2042"/>
    </location>
</feature>
<proteinExistence type="predicted"/>
<evidence type="ECO:0000256" key="1">
    <source>
        <dbReference type="ARBA" id="ARBA00022737"/>
    </source>
</evidence>
<dbReference type="GO" id="GO:0005576">
    <property type="term" value="C:extracellular region"/>
    <property type="evidence" value="ECO:0007669"/>
    <property type="project" value="InterPro"/>
</dbReference>
<keyword evidence="3" id="KW-0325">Glycoprotein</keyword>
<evidence type="ECO:0000256" key="5">
    <source>
        <dbReference type="SAM" id="MobiDB-lite"/>
    </source>
</evidence>
<dbReference type="InterPro" id="IPR000033">
    <property type="entry name" value="LDLR_classB_rpt"/>
</dbReference>
<feature type="region of interest" description="Disordered" evidence="5">
    <location>
        <begin position="1748"/>
        <end position="1828"/>
    </location>
</feature>
<protein>
    <recommendedName>
        <fullName evidence="8">HYR domain-containing protein</fullName>
    </recommendedName>
</protein>
<feature type="transmembrane region" description="Helical" evidence="6">
    <location>
        <begin position="1660"/>
        <end position="1686"/>
    </location>
</feature>
<dbReference type="GO" id="GO:0042813">
    <property type="term" value="F:Wnt receptor activity"/>
    <property type="evidence" value="ECO:0007669"/>
    <property type="project" value="TreeGrafter"/>
</dbReference>
<dbReference type="InterPro" id="IPR011042">
    <property type="entry name" value="6-blade_b-propeller_TolB-like"/>
</dbReference>
<feature type="compositionally biased region" description="Acidic residues" evidence="5">
    <location>
        <begin position="1760"/>
        <end position="1773"/>
    </location>
</feature>
<dbReference type="InterPro" id="IPR000742">
    <property type="entry name" value="EGF"/>
</dbReference>
<feature type="chain" id="PRO_5012361666" description="HYR domain-containing protein" evidence="7">
    <location>
        <begin position="16"/>
        <end position="2068"/>
    </location>
</feature>
<dbReference type="Gene3D" id="2.120.10.30">
    <property type="entry name" value="TolB, C-terminal domain"/>
    <property type="match status" value="3"/>
</dbReference>
<dbReference type="InterPro" id="IPR000083">
    <property type="entry name" value="Fibronectin_type1"/>
</dbReference>
<dbReference type="PANTHER" id="PTHR46513">
    <property type="entry name" value="VITELLOGENIN RECEPTOR-LIKE PROTEIN-RELATED-RELATED"/>
    <property type="match status" value="1"/>
</dbReference>
<dbReference type="OrthoDB" id="5986723at2759"/>
<organism evidence="9 10">
    <name type="scientific">Oikopleura dioica</name>
    <name type="common">Tunicate</name>
    <dbReference type="NCBI Taxonomy" id="34765"/>
    <lineage>
        <taxon>Eukaryota</taxon>
        <taxon>Metazoa</taxon>
        <taxon>Chordata</taxon>
        <taxon>Tunicata</taxon>
        <taxon>Appendicularia</taxon>
        <taxon>Copelata</taxon>
        <taxon>Oikopleuridae</taxon>
        <taxon>Oikopleura</taxon>
    </lineage>
</organism>
<keyword evidence="7" id="KW-0732">Signal</keyword>
<dbReference type="SUPFAM" id="SSF57184">
    <property type="entry name" value="Growth factor receptor domain"/>
    <property type="match status" value="1"/>
</dbReference>
<keyword evidence="6" id="KW-1133">Transmembrane helix</keyword>
<dbReference type="SMART" id="SM00181">
    <property type="entry name" value="EGF"/>
    <property type="match status" value="3"/>
</dbReference>
<keyword evidence="10" id="KW-1185">Reference proteome</keyword>
<dbReference type="InterPro" id="IPR009030">
    <property type="entry name" value="Growth_fac_rcpt_cys_sf"/>
</dbReference>
<dbReference type="EMBL" id="FN653084">
    <property type="protein sequence ID" value="CBY11409.1"/>
    <property type="molecule type" value="Genomic_DNA"/>
</dbReference>
<keyword evidence="6" id="KW-0472">Membrane</keyword>
<feature type="compositionally biased region" description="Acidic residues" evidence="5">
    <location>
        <begin position="1783"/>
        <end position="1794"/>
    </location>
</feature>
<accession>E4XNH1</accession>
<keyword evidence="1" id="KW-0677">Repeat</keyword>
<evidence type="ECO:0000256" key="2">
    <source>
        <dbReference type="ARBA" id="ARBA00023157"/>
    </source>
</evidence>
<feature type="compositionally biased region" description="Basic and acidic residues" evidence="5">
    <location>
        <begin position="1696"/>
        <end position="1736"/>
    </location>
</feature>
<evidence type="ECO:0000259" key="8">
    <source>
        <dbReference type="PROSITE" id="PS50825"/>
    </source>
</evidence>
<dbReference type="Gene3D" id="2.10.50.10">
    <property type="entry name" value="Tumor Necrosis Factor Receptor, subunit A, domain 2"/>
    <property type="match status" value="1"/>
</dbReference>
<dbReference type="GO" id="GO:0060070">
    <property type="term" value="P:canonical Wnt signaling pathway"/>
    <property type="evidence" value="ECO:0007669"/>
    <property type="project" value="TreeGrafter"/>
</dbReference>
<feature type="compositionally biased region" description="Low complexity" evidence="5">
    <location>
        <begin position="2021"/>
        <end position="2042"/>
    </location>
</feature>